<evidence type="ECO:0000313" key="1">
    <source>
        <dbReference type="Ensembl" id="ENSDLAP00005050104.1"/>
    </source>
</evidence>
<organism evidence="1 2">
    <name type="scientific">Dicentrarchus labrax</name>
    <name type="common">European seabass</name>
    <name type="synonym">Morone labrax</name>
    <dbReference type="NCBI Taxonomy" id="13489"/>
    <lineage>
        <taxon>Eukaryota</taxon>
        <taxon>Metazoa</taxon>
        <taxon>Chordata</taxon>
        <taxon>Craniata</taxon>
        <taxon>Vertebrata</taxon>
        <taxon>Euteleostomi</taxon>
        <taxon>Actinopterygii</taxon>
        <taxon>Neopterygii</taxon>
        <taxon>Teleostei</taxon>
        <taxon>Neoteleostei</taxon>
        <taxon>Acanthomorphata</taxon>
        <taxon>Eupercaria</taxon>
        <taxon>Moronidae</taxon>
        <taxon>Dicentrarchus</taxon>
    </lineage>
</organism>
<protein>
    <submittedName>
        <fullName evidence="1">Uncharacterized protein</fullName>
    </submittedName>
</protein>
<evidence type="ECO:0000313" key="2">
    <source>
        <dbReference type="Proteomes" id="UP000694389"/>
    </source>
</evidence>
<dbReference type="AlphaFoldDB" id="A0A8C4NVF7"/>
<sequence>LAVAGLPSRFPRPLPPAPAAAPSPLLFAHLRPANCLNTVTTWRRCWTPHFTWFYGRANGRANTILDGAIAQPSLTLALPMIG</sequence>
<proteinExistence type="predicted"/>
<reference evidence="1" key="2">
    <citation type="submission" date="2025-09" db="UniProtKB">
        <authorList>
            <consortium name="Ensembl"/>
        </authorList>
    </citation>
    <scope>IDENTIFICATION</scope>
</reference>
<dbReference type="Ensembl" id="ENSDLAT00005053397.2">
    <property type="protein sequence ID" value="ENSDLAP00005050104.1"/>
    <property type="gene ID" value="ENSDLAG00005021911.2"/>
</dbReference>
<accession>A0A8C4NVF7</accession>
<reference evidence="1" key="1">
    <citation type="submission" date="2025-08" db="UniProtKB">
        <authorList>
            <consortium name="Ensembl"/>
        </authorList>
    </citation>
    <scope>IDENTIFICATION</scope>
</reference>
<dbReference type="Proteomes" id="UP000694389">
    <property type="component" value="Unassembled WGS sequence"/>
</dbReference>
<keyword evidence="2" id="KW-1185">Reference proteome</keyword>
<name>A0A8C4NVF7_DICLA</name>